<dbReference type="EMBL" id="AOLN01000011">
    <property type="protein sequence ID" value="ELZ95097.1"/>
    <property type="molecule type" value="Genomic_DNA"/>
</dbReference>
<dbReference type="Proteomes" id="UP000011550">
    <property type="component" value="Unassembled WGS sequence"/>
</dbReference>
<feature type="transmembrane region" description="Helical" evidence="1">
    <location>
        <begin position="106"/>
        <end position="125"/>
    </location>
</feature>
<dbReference type="Pfam" id="PF25934">
    <property type="entry name" value="DUF7979"/>
    <property type="match status" value="1"/>
</dbReference>
<keyword evidence="1" id="KW-0472">Membrane</keyword>
<evidence type="ECO:0000313" key="3">
    <source>
        <dbReference type="EMBL" id="ELZ95097.1"/>
    </source>
</evidence>
<organism evidence="3 4">
    <name type="scientific">Haloferax mucosum ATCC BAA-1512</name>
    <dbReference type="NCBI Taxonomy" id="662479"/>
    <lineage>
        <taxon>Archaea</taxon>
        <taxon>Methanobacteriati</taxon>
        <taxon>Methanobacteriota</taxon>
        <taxon>Stenosarchaea group</taxon>
        <taxon>Halobacteria</taxon>
        <taxon>Halobacteriales</taxon>
        <taxon>Haloferacaceae</taxon>
        <taxon>Haloferax</taxon>
    </lineage>
</organism>
<proteinExistence type="predicted"/>
<keyword evidence="1" id="KW-1133">Transmembrane helix</keyword>
<dbReference type="AlphaFoldDB" id="M0IGC2"/>
<dbReference type="InterPro" id="IPR058285">
    <property type="entry name" value="DUF7979"/>
</dbReference>
<gene>
    <name evidence="3" type="ORF">C440_08472</name>
</gene>
<dbReference type="PATRIC" id="fig|662479.7.peg.1710"/>
<feature type="domain" description="DUF7979" evidence="2">
    <location>
        <begin position="39"/>
        <end position="92"/>
    </location>
</feature>
<keyword evidence="4" id="KW-1185">Reference proteome</keyword>
<dbReference type="RefSeq" id="WP_008319927.1">
    <property type="nucleotide sequence ID" value="NZ_AOLN01000011.1"/>
</dbReference>
<accession>M0IGC2</accession>
<sequence length="134" mass="14722">MTTKKQRIALLVSLALLGGGMLGFGFGADRDYTYQYEGEVAETPETVPPLYSELSESSQDAVDRALDGEVLQFEDSKTLPGLVERDGTYHAFAFETNIDYADPTTIVPMVTLVLGLVGVIATVRWEVTSRYVTY</sequence>
<evidence type="ECO:0000256" key="1">
    <source>
        <dbReference type="SAM" id="Phobius"/>
    </source>
</evidence>
<keyword evidence="1" id="KW-0812">Transmembrane</keyword>
<comment type="caution">
    <text evidence="3">The sequence shown here is derived from an EMBL/GenBank/DDBJ whole genome shotgun (WGS) entry which is preliminary data.</text>
</comment>
<evidence type="ECO:0000313" key="4">
    <source>
        <dbReference type="Proteomes" id="UP000011550"/>
    </source>
</evidence>
<dbReference type="OrthoDB" id="292887at2157"/>
<protein>
    <recommendedName>
        <fullName evidence="2">DUF7979 domain-containing protein</fullName>
    </recommendedName>
</protein>
<evidence type="ECO:0000259" key="2">
    <source>
        <dbReference type="Pfam" id="PF25934"/>
    </source>
</evidence>
<reference evidence="3 4" key="1">
    <citation type="journal article" date="2014" name="PLoS Genet.">
        <title>Phylogenetically driven sequencing of extremely halophilic archaea reveals strategies for static and dynamic osmo-response.</title>
        <authorList>
            <person name="Becker E.A."/>
            <person name="Seitzer P.M."/>
            <person name="Tritt A."/>
            <person name="Larsen D."/>
            <person name="Krusor M."/>
            <person name="Yao A.I."/>
            <person name="Wu D."/>
            <person name="Madern D."/>
            <person name="Eisen J.A."/>
            <person name="Darling A.E."/>
            <person name="Facciotti M.T."/>
        </authorList>
    </citation>
    <scope>NUCLEOTIDE SEQUENCE [LARGE SCALE GENOMIC DNA]</scope>
    <source>
        <strain evidence="3 4">ATCC BAA-1512</strain>
    </source>
</reference>
<name>M0IGC2_9EURY</name>